<sequence>MEQPPSPAKSASGLRQCVHHLLKFILQSRVDGAPDVMRKFLDPLTAVAAAEPDSAPPAPSVSVGVPEYPLYEWLALALHEAILSGGMPQRSDYYSCSHLAFSSCGDDKSRKQVFDELISRQGSQLLDILKDVRFEIHVQEPYFSLLRDGKKTVEGRRAGGDHSRIKSGDLILLNQCLVFQVQFIHHYASFYEMLEGEDLEIVLPGILSIEEGSFTPRRERSKGVLGIGVSKSSSQPYICLAQILSGLSYEGIHQLLGFVHTVGTICESLPPPASVLLSAFQQPYNPD</sequence>
<protein>
    <submittedName>
        <fullName evidence="1">Uncharacterized protein</fullName>
    </submittedName>
</protein>
<dbReference type="Proteomes" id="UP001057402">
    <property type="component" value="Chromosome 4"/>
</dbReference>
<accession>A0ACB9RMC2</accession>
<keyword evidence="2" id="KW-1185">Reference proteome</keyword>
<reference evidence="2" key="1">
    <citation type="journal article" date="2023" name="Front. Plant Sci.">
        <title>Chromosomal-level genome assembly of Melastoma candidum provides insights into trichome evolution.</title>
        <authorList>
            <person name="Zhong Y."/>
            <person name="Wu W."/>
            <person name="Sun C."/>
            <person name="Zou P."/>
            <person name="Liu Y."/>
            <person name="Dai S."/>
            <person name="Zhou R."/>
        </authorList>
    </citation>
    <scope>NUCLEOTIDE SEQUENCE [LARGE SCALE GENOMIC DNA]</scope>
</reference>
<evidence type="ECO:0000313" key="1">
    <source>
        <dbReference type="EMBL" id="KAI4378769.1"/>
    </source>
</evidence>
<organism evidence="1 2">
    <name type="scientific">Melastoma candidum</name>
    <dbReference type="NCBI Taxonomy" id="119954"/>
    <lineage>
        <taxon>Eukaryota</taxon>
        <taxon>Viridiplantae</taxon>
        <taxon>Streptophyta</taxon>
        <taxon>Embryophyta</taxon>
        <taxon>Tracheophyta</taxon>
        <taxon>Spermatophyta</taxon>
        <taxon>Magnoliopsida</taxon>
        <taxon>eudicotyledons</taxon>
        <taxon>Gunneridae</taxon>
        <taxon>Pentapetalae</taxon>
        <taxon>rosids</taxon>
        <taxon>malvids</taxon>
        <taxon>Myrtales</taxon>
        <taxon>Melastomataceae</taxon>
        <taxon>Melastomatoideae</taxon>
        <taxon>Melastomateae</taxon>
        <taxon>Melastoma</taxon>
    </lineage>
</organism>
<evidence type="ECO:0000313" key="2">
    <source>
        <dbReference type="Proteomes" id="UP001057402"/>
    </source>
</evidence>
<dbReference type="EMBL" id="CM042883">
    <property type="protein sequence ID" value="KAI4378769.1"/>
    <property type="molecule type" value="Genomic_DNA"/>
</dbReference>
<proteinExistence type="predicted"/>
<gene>
    <name evidence="1" type="ORF">MLD38_016203</name>
</gene>
<name>A0ACB9RMC2_9MYRT</name>
<comment type="caution">
    <text evidence="1">The sequence shown here is derived from an EMBL/GenBank/DDBJ whole genome shotgun (WGS) entry which is preliminary data.</text>
</comment>